<comment type="subcellular location">
    <subcellularLocation>
        <location evidence="1">Endomembrane system</location>
        <topology evidence="1">Multi-pass membrane protein</topology>
    </subcellularLocation>
</comment>
<evidence type="ECO:0000256" key="5">
    <source>
        <dbReference type="SAM" id="Phobius"/>
    </source>
</evidence>
<feature type="transmembrane region" description="Helical" evidence="5">
    <location>
        <begin position="15"/>
        <end position="33"/>
    </location>
</feature>
<protein>
    <submittedName>
        <fullName evidence="7">DUF202 domain-containing protein</fullName>
    </submittedName>
</protein>
<gene>
    <name evidence="7" type="ORF">QO231_12055</name>
</gene>
<evidence type="ECO:0000259" key="6">
    <source>
        <dbReference type="Pfam" id="PF02656"/>
    </source>
</evidence>
<dbReference type="Proteomes" id="UP001255416">
    <property type="component" value="Unassembled WGS sequence"/>
</dbReference>
<evidence type="ECO:0000313" key="8">
    <source>
        <dbReference type="Proteomes" id="UP001255416"/>
    </source>
</evidence>
<evidence type="ECO:0000313" key="7">
    <source>
        <dbReference type="EMBL" id="MDU9004582.1"/>
    </source>
</evidence>
<proteinExistence type="predicted"/>
<dbReference type="Pfam" id="PF02656">
    <property type="entry name" value="DUF202"/>
    <property type="match status" value="1"/>
</dbReference>
<evidence type="ECO:0000256" key="4">
    <source>
        <dbReference type="ARBA" id="ARBA00023136"/>
    </source>
</evidence>
<sequence>MIENYADHSSNERTFLAWVRTVIAIVGFGLAAARLGQEKAALWSEMLMLATGALVILLAFLRMQHIRRNIAASELVDDNALSANAFLLVLIAALFGLIAAFGIHVSSQ</sequence>
<keyword evidence="4 5" id="KW-0472">Membrane</keyword>
<reference evidence="8" key="1">
    <citation type="submission" date="2023-05" db="EMBL/GenBank/DDBJ databases">
        <title>Sedimentitalea sp. nov. JM2-8.</title>
        <authorList>
            <person name="Huang J."/>
        </authorList>
    </citation>
    <scope>NUCLEOTIDE SEQUENCE [LARGE SCALE GENOMIC DNA]</scope>
    <source>
        <strain evidence="8">KHS03</strain>
    </source>
</reference>
<accession>A0ABU3VEI3</accession>
<keyword evidence="8" id="KW-1185">Reference proteome</keyword>
<name>A0ABU3VEI3_9RHOB</name>
<feature type="transmembrane region" description="Helical" evidence="5">
    <location>
        <begin position="40"/>
        <end position="61"/>
    </location>
</feature>
<evidence type="ECO:0000256" key="2">
    <source>
        <dbReference type="ARBA" id="ARBA00022692"/>
    </source>
</evidence>
<evidence type="ECO:0000256" key="3">
    <source>
        <dbReference type="ARBA" id="ARBA00022989"/>
    </source>
</evidence>
<feature type="transmembrane region" description="Helical" evidence="5">
    <location>
        <begin position="81"/>
        <end position="103"/>
    </location>
</feature>
<evidence type="ECO:0000256" key="1">
    <source>
        <dbReference type="ARBA" id="ARBA00004127"/>
    </source>
</evidence>
<keyword evidence="3 5" id="KW-1133">Transmembrane helix</keyword>
<dbReference type="RefSeq" id="WP_316776431.1">
    <property type="nucleotide sequence ID" value="NZ_JASMWN010000008.1"/>
</dbReference>
<feature type="domain" description="DUF202" evidence="6">
    <location>
        <begin position="7"/>
        <end position="68"/>
    </location>
</feature>
<dbReference type="EMBL" id="JASMWN010000008">
    <property type="protein sequence ID" value="MDU9004582.1"/>
    <property type="molecule type" value="Genomic_DNA"/>
</dbReference>
<comment type="caution">
    <text evidence="7">The sequence shown here is derived from an EMBL/GenBank/DDBJ whole genome shotgun (WGS) entry which is preliminary data.</text>
</comment>
<organism evidence="7 8">
    <name type="scientific">Sedimentitalea todarodis</name>
    <dbReference type="NCBI Taxonomy" id="1631240"/>
    <lineage>
        <taxon>Bacteria</taxon>
        <taxon>Pseudomonadati</taxon>
        <taxon>Pseudomonadota</taxon>
        <taxon>Alphaproteobacteria</taxon>
        <taxon>Rhodobacterales</taxon>
        <taxon>Paracoccaceae</taxon>
        <taxon>Sedimentitalea</taxon>
    </lineage>
</organism>
<keyword evidence="2 5" id="KW-0812">Transmembrane</keyword>
<dbReference type="InterPro" id="IPR003807">
    <property type="entry name" value="DUF202"/>
</dbReference>